<dbReference type="PANTHER" id="PTHR12668:SF37">
    <property type="entry name" value="PROTEIN FATTY ACID EXPORT 2, CHLOROPLASTIC"/>
    <property type="match status" value="1"/>
</dbReference>
<organism evidence="8 9">
    <name type="scientific">Citrus x changshan-huyou</name>
    <dbReference type="NCBI Taxonomy" id="2935761"/>
    <lineage>
        <taxon>Eukaryota</taxon>
        <taxon>Viridiplantae</taxon>
        <taxon>Streptophyta</taxon>
        <taxon>Embryophyta</taxon>
        <taxon>Tracheophyta</taxon>
        <taxon>Spermatophyta</taxon>
        <taxon>Magnoliopsida</taxon>
        <taxon>eudicotyledons</taxon>
        <taxon>Gunneridae</taxon>
        <taxon>Pentapetalae</taxon>
        <taxon>rosids</taxon>
        <taxon>malvids</taxon>
        <taxon>Sapindales</taxon>
        <taxon>Rutaceae</taxon>
        <taxon>Aurantioideae</taxon>
        <taxon>Citrus</taxon>
    </lineage>
</organism>
<dbReference type="Proteomes" id="UP001428341">
    <property type="component" value="Unassembled WGS sequence"/>
</dbReference>
<comment type="subcellular location">
    <subcellularLocation>
        <location evidence="1">Membrane</location>
        <topology evidence="1">Multi-pass membrane protein</topology>
    </subcellularLocation>
</comment>
<evidence type="ECO:0000256" key="3">
    <source>
        <dbReference type="ARBA" id="ARBA00022692"/>
    </source>
</evidence>
<dbReference type="GO" id="GO:0015245">
    <property type="term" value="F:fatty acid transmembrane transporter activity"/>
    <property type="evidence" value="ECO:0007669"/>
    <property type="project" value="TreeGrafter"/>
</dbReference>
<evidence type="ECO:0000313" key="8">
    <source>
        <dbReference type="EMBL" id="KAK9210107.1"/>
    </source>
</evidence>
<evidence type="ECO:0000313" key="9">
    <source>
        <dbReference type="Proteomes" id="UP001428341"/>
    </source>
</evidence>
<dbReference type="GO" id="GO:0009706">
    <property type="term" value="C:chloroplast inner membrane"/>
    <property type="evidence" value="ECO:0007669"/>
    <property type="project" value="TreeGrafter"/>
</dbReference>
<keyword evidence="4 7" id="KW-1133">Transmembrane helix</keyword>
<gene>
    <name evidence="8" type="ORF">WN944_002476</name>
</gene>
<feature type="transmembrane region" description="Helical" evidence="7">
    <location>
        <begin position="165"/>
        <end position="182"/>
    </location>
</feature>
<feature type="compositionally biased region" description="Basic and acidic residues" evidence="6">
    <location>
        <begin position="1"/>
        <end position="22"/>
    </location>
</feature>
<feature type="region of interest" description="Disordered" evidence="6">
    <location>
        <begin position="109"/>
        <end position="157"/>
    </location>
</feature>
<evidence type="ECO:0000256" key="5">
    <source>
        <dbReference type="ARBA" id="ARBA00023136"/>
    </source>
</evidence>
<dbReference type="InterPro" id="IPR005349">
    <property type="entry name" value="TMEM14"/>
</dbReference>
<proteinExistence type="inferred from homology"/>
<evidence type="ECO:0000256" key="1">
    <source>
        <dbReference type="ARBA" id="ARBA00004141"/>
    </source>
</evidence>
<dbReference type="PANTHER" id="PTHR12668">
    <property type="entry name" value="TRANSMEMBRANE PROTEIN 14, 15"/>
    <property type="match status" value="1"/>
</dbReference>
<evidence type="ECO:0000256" key="2">
    <source>
        <dbReference type="ARBA" id="ARBA00007590"/>
    </source>
</evidence>
<evidence type="ECO:0000256" key="4">
    <source>
        <dbReference type="ARBA" id="ARBA00022989"/>
    </source>
</evidence>
<feature type="compositionally biased region" description="Gly residues" evidence="6">
    <location>
        <begin position="117"/>
        <end position="138"/>
    </location>
</feature>
<evidence type="ECO:0000256" key="6">
    <source>
        <dbReference type="SAM" id="MobiDB-lite"/>
    </source>
</evidence>
<dbReference type="AlphaFoldDB" id="A0AAP0MLD6"/>
<keyword evidence="9" id="KW-1185">Reference proteome</keyword>
<protein>
    <submittedName>
        <fullName evidence="8">Uncharacterized protein</fullName>
    </submittedName>
</protein>
<feature type="region of interest" description="Disordered" evidence="6">
    <location>
        <begin position="1"/>
        <end position="27"/>
    </location>
</feature>
<dbReference type="EMBL" id="JBCGBO010000004">
    <property type="protein sequence ID" value="KAK9210107.1"/>
    <property type="molecule type" value="Genomic_DNA"/>
</dbReference>
<accession>A0AAP0MLD6</accession>
<reference evidence="8 9" key="1">
    <citation type="submission" date="2024-05" db="EMBL/GenBank/DDBJ databases">
        <title>Haplotype-resolved chromosome-level genome assembly of Huyou (Citrus changshanensis).</title>
        <authorList>
            <person name="Miao C."/>
            <person name="Chen W."/>
            <person name="Wu Y."/>
            <person name="Wang L."/>
            <person name="Zhao S."/>
            <person name="Grierson D."/>
            <person name="Xu C."/>
            <person name="Chen K."/>
        </authorList>
    </citation>
    <scope>NUCLEOTIDE SEQUENCE [LARGE SCALE GENOMIC DNA]</scope>
    <source>
        <strain evidence="8">01-14</strain>
        <tissue evidence="8">Leaf</tissue>
    </source>
</reference>
<evidence type="ECO:0000256" key="7">
    <source>
        <dbReference type="SAM" id="Phobius"/>
    </source>
</evidence>
<comment type="caution">
    <text evidence="8">The sequence shown here is derived from an EMBL/GenBank/DDBJ whole genome shotgun (WGS) entry which is preliminary data.</text>
</comment>
<feature type="compositionally biased region" description="Acidic residues" evidence="6">
    <location>
        <begin position="139"/>
        <end position="149"/>
    </location>
</feature>
<dbReference type="Pfam" id="PF03647">
    <property type="entry name" value="Tmemb_14"/>
    <property type="match status" value="1"/>
</dbReference>
<keyword evidence="3 7" id="KW-0812">Transmembrane</keyword>
<keyword evidence="5 7" id="KW-0472">Membrane</keyword>
<comment type="similarity">
    <text evidence="2">Belongs to the TMEM14 family.</text>
</comment>
<feature type="transmembrane region" description="Helical" evidence="7">
    <location>
        <begin position="239"/>
        <end position="257"/>
    </location>
</feature>
<dbReference type="InterPro" id="IPR044890">
    <property type="entry name" value="TMEM14_sf"/>
</dbReference>
<dbReference type="FunFam" id="1.10.10.1740:FF:000002">
    <property type="entry name" value="Transmembrane protein 14C"/>
    <property type="match status" value="1"/>
</dbReference>
<name>A0AAP0MLD6_9ROSI</name>
<dbReference type="Gene3D" id="1.10.10.1740">
    <property type="entry name" value="Transmembrane protein 14-like"/>
    <property type="match status" value="1"/>
</dbReference>
<feature type="transmembrane region" description="Helical" evidence="7">
    <location>
        <begin position="212"/>
        <end position="233"/>
    </location>
</feature>
<sequence>MEENKRNGEGETNGERSTKISEKGSQINEHMANTVVLGSASSQSSLLLHLRPISKLSLSTRTPVPRFSCNFDYPTLAVSSKRISTLAGVVSSDSTSSAVIADTVDSTKGGVEIEPDIGGGGGDGSGSGGGGGGGGGGEGEGEGEGESSDESGKKNKMGMSMSQKLTLGYAALVGVGGLMGYLKSGSQKSLLAGGVSASLLYYVYTQLPTKPVLASSIGLGLSAALLGVMGSRFKKSGKVFPAGVVSLISLVMTGGYLHGIMRSLH</sequence>